<dbReference type="EMBL" id="HG805994">
    <property type="protein sequence ID" value="CDW55940.1"/>
    <property type="molecule type" value="Genomic_DNA"/>
</dbReference>
<dbReference type="Gene3D" id="2.30.30.1020">
    <property type="entry name" value="CCR4-NOT complex subunit 2/3/5, C-terminal domain"/>
    <property type="match status" value="1"/>
</dbReference>
<proteinExistence type="inferred from homology"/>
<protein>
    <submittedName>
        <fullName evidence="4">Uncharacterized protein</fullName>
    </submittedName>
</protein>
<dbReference type="STRING" id="36087.A0A077ZBB0"/>
<keyword evidence="5" id="KW-1185">Reference proteome</keyword>
<dbReference type="PANTHER" id="PTHR23326">
    <property type="entry name" value="CCR4 NOT-RELATED"/>
    <property type="match status" value="1"/>
</dbReference>
<comment type="similarity">
    <text evidence="1">Belongs to the CNOT2/3/5 family.</text>
</comment>
<dbReference type="AlphaFoldDB" id="A0A077ZBB0"/>
<dbReference type="OrthoDB" id="25391at2759"/>
<sequence length="168" mass="19103">MASSGDKSTMEKEKTAPSMLRDHFGMAGMIAFLKSADKDPAMISLLLGHDLTQLGVNLNSAERDLYPSFGGPWFETTVPLNEVAWDVPQEYRVSEHLVGRLPPVKMNRYIDDLLFYFFYHFCARHLLHFRSDLVAKEMLLEYSKLEDRPSNPFPPGLNPLGEPQLDLT</sequence>
<gene>
    <name evidence="4" type="ORF">TTRE_0000421401</name>
</gene>
<evidence type="ECO:0000313" key="4">
    <source>
        <dbReference type="EMBL" id="CDW55940.1"/>
    </source>
</evidence>
<name>A0A077ZBB0_TRITR</name>
<dbReference type="InterPro" id="IPR038635">
    <property type="entry name" value="CCR4-NOT_su2/3/5_C_sf"/>
</dbReference>
<evidence type="ECO:0000256" key="2">
    <source>
        <dbReference type="ARBA" id="ARBA00023015"/>
    </source>
</evidence>
<evidence type="ECO:0000313" key="5">
    <source>
        <dbReference type="Proteomes" id="UP000030665"/>
    </source>
</evidence>
<dbReference type="GO" id="GO:0030015">
    <property type="term" value="C:CCR4-NOT core complex"/>
    <property type="evidence" value="ECO:0007669"/>
    <property type="project" value="InterPro"/>
</dbReference>
<accession>A0A077ZBB0</accession>
<keyword evidence="3" id="KW-0804">Transcription</keyword>
<dbReference type="Proteomes" id="UP000030665">
    <property type="component" value="Unassembled WGS sequence"/>
</dbReference>
<reference evidence="4" key="2">
    <citation type="submission" date="2014-03" db="EMBL/GenBank/DDBJ databases">
        <title>The whipworm genome and dual-species transcriptomics of an intimate host-pathogen interaction.</title>
        <authorList>
            <person name="Foth B.J."/>
            <person name="Tsai I.J."/>
            <person name="Reid A.J."/>
            <person name="Bancroft A.J."/>
            <person name="Nichol S."/>
            <person name="Tracey A."/>
            <person name="Holroyd N."/>
            <person name="Cotton J.A."/>
            <person name="Stanley E.J."/>
            <person name="Zarowiecki M."/>
            <person name="Liu J.Z."/>
            <person name="Huckvale T."/>
            <person name="Cooper P.J."/>
            <person name="Grencis R.K."/>
            <person name="Berriman M."/>
        </authorList>
    </citation>
    <scope>NUCLEOTIDE SEQUENCE [LARGE SCALE GENOMIC DNA]</scope>
</reference>
<reference evidence="4" key="1">
    <citation type="submission" date="2014-01" db="EMBL/GenBank/DDBJ databases">
        <authorList>
            <person name="Aslett M."/>
        </authorList>
    </citation>
    <scope>NUCLEOTIDE SEQUENCE</scope>
</reference>
<evidence type="ECO:0000256" key="1">
    <source>
        <dbReference type="ARBA" id="ARBA00007682"/>
    </source>
</evidence>
<organism evidence="4 5">
    <name type="scientific">Trichuris trichiura</name>
    <name type="common">Whipworm</name>
    <name type="synonym">Trichocephalus trichiurus</name>
    <dbReference type="NCBI Taxonomy" id="36087"/>
    <lineage>
        <taxon>Eukaryota</taxon>
        <taxon>Metazoa</taxon>
        <taxon>Ecdysozoa</taxon>
        <taxon>Nematoda</taxon>
        <taxon>Enoplea</taxon>
        <taxon>Dorylaimia</taxon>
        <taxon>Trichinellida</taxon>
        <taxon>Trichuridae</taxon>
        <taxon>Trichuris</taxon>
    </lineage>
</organism>
<keyword evidence="2" id="KW-0805">Transcription regulation</keyword>
<evidence type="ECO:0000256" key="3">
    <source>
        <dbReference type="ARBA" id="ARBA00023163"/>
    </source>
</evidence>
<dbReference type="InterPro" id="IPR040168">
    <property type="entry name" value="Not2/3/5"/>
</dbReference>